<dbReference type="Proteomes" id="UP001159364">
    <property type="component" value="Linkage Group LG10"/>
</dbReference>
<sequence>MDPQLRYRNRTDPKVDTGPSRLPNSFPLSSSPFLWWASRDSLHSLSSYSLFCYFPPFNGIAPSKKETQSIY</sequence>
<name>A0AAV8SMV4_9ROSI</name>
<evidence type="ECO:0000256" key="1">
    <source>
        <dbReference type="SAM" id="MobiDB-lite"/>
    </source>
</evidence>
<evidence type="ECO:0000313" key="3">
    <source>
        <dbReference type="Proteomes" id="UP001159364"/>
    </source>
</evidence>
<protein>
    <submittedName>
        <fullName evidence="2">Uncharacterized protein</fullName>
    </submittedName>
</protein>
<feature type="region of interest" description="Disordered" evidence="1">
    <location>
        <begin position="1"/>
        <end position="22"/>
    </location>
</feature>
<accession>A0AAV8SMV4</accession>
<reference evidence="2 3" key="1">
    <citation type="submission" date="2021-09" db="EMBL/GenBank/DDBJ databases">
        <title>Genomic insights and catalytic innovation underlie evolution of tropane alkaloids biosynthesis.</title>
        <authorList>
            <person name="Wang Y.-J."/>
            <person name="Tian T."/>
            <person name="Huang J.-P."/>
            <person name="Huang S.-X."/>
        </authorList>
    </citation>
    <scope>NUCLEOTIDE SEQUENCE [LARGE SCALE GENOMIC DNA]</scope>
    <source>
        <strain evidence="2">KIB-2018</strain>
        <tissue evidence="2">Leaf</tissue>
    </source>
</reference>
<comment type="caution">
    <text evidence="2">The sequence shown here is derived from an EMBL/GenBank/DDBJ whole genome shotgun (WGS) entry which is preliminary data.</text>
</comment>
<proteinExistence type="predicted"/>
<organism evidence="2 3">
    <name type="scientific">Erythroxylum novogranatense</name>
    <dbReference type="NCBI Taxonomy" id="1862640"/>
    <lineage>
        <taxon>Eukaryota</taxon>
        <taxon>Viridiplantae</taxon>
        <taxon>Streptophyta</taxon>
        <taxon>Embryophyta</taxon>
        <taxon>Tracheophyta</taxon>
        <taxon>Spermatophyta</taxon>
        <taxon>Magnoliopsida</taxon>
        <taxon>eudicotyledons</taxon>
        <taxon>Gunneridae</taxon>
        <taxon>Pentapetalae</taxon>
        <taxon>rosids</taxon>
        <taxon>fabids</taxon>
        <taxon>Malpighiales</taxon>
        <taxon>Erythroxylaceae</taxon>
        <taxon>Erythroxylum</taxon>
    </lineage>
</organism>
<dbReference type="AlphaFoldDB" id="A0AAV8SMV4"/>
<dbReference type="EMBL" id="JAIWQS010000010">
    <property type="protein sequence ID" value="KAJ8753365.1"/>
    <property type="molecule type" value="Genomic_DNA"/>
</dbReference>
<keyword evidence="3" id="KW-1185">Reference proteome</keyword>
<gene>
    <name evidence="2" type="ORF">K2173_019764</name>
</gene>
<evidence type="ECO:0000313" key="2">
    <source>
        <dbReference type="EMBL" id="KAJ8753365.1"/>
    </source>
</evidence>